<gene>
    <name evidence="2" type="ORF">NBG84_04610</name>
</gene>
<keyword evidence="1" id="KW-1133">Transmembrane helix</keyword>
<name>A0ABT0UGP2_9ACTN</name>
<accession>A0ABT0UGP2</accession>
<keyword evidence="1" id="KW-0472">Membrane</keyword>
<keyword evidence="3" id="KW-1185">Reference proteome</keyword>
<proteinExistence type="predicted"/>
<feature type="transmembrane region" description="Helical" evidence="1">
    <location>
        <begin position="56"/>
        <end position="77"/>
    </location>
</feature>
<feature type="transmembrane region" description="Helical" evidence="1">
    <location>
        <begin position="20"/>
        <end position="44"/>
    </location>
</feature>
<dbReference type="Proteomes" id="UP001431429">
    <property type="component" value="Unassembled WGS sequence"/>
</dbReference>
<evidence type="ECO:0000256" key="1">
    <source>
        <dbReference type="SAM" id="Phobius"/>
    </source>
</evidence>
<sequence length="86" mass="8931">MFETVLPAAPPPIPTSPRLVTSLSILMVVATGFVAVDHGVGHLAKHSWSLSQPCPMYVGIVVSALLGVISTAAVGPVQNLCTPWRA</sequence>
<reference evidence="2" key="1">
    <citation type="submission" date="2022-06" db="EMBL/GenBank/DDBJ databases">
        <title>Genome public.</title>
        <authorList>
            <person name="Sun Q."/>
        </authorList>
    </citation>
    <scope>NUCLEOTIDE SEQUENCE</scope>
    <source>
        <strain evidence="2">CWNU-1</strain>
    </source>
</reference>
<organism evidence="2 3">
    <name type="scientific">Streptomyces albipurpureus</name>
    <dbReference type="NCBI Taxonomy" id="2897419"/>
    <lineage>
        <taxon>Bacteria</taxon>
        <taxon>Bacillati</taxon>
        <taxon>Actinomycetota</taxon>
        <taxon>Actinomycetes</taxon>
        <taxon>Kitasatosporales</taxon>
        <taxon>Streptomycetaceae</taxon>
        <taxon>Streptomyces</taxon>
    </lineage>
</organism>
<evidence type="ECO:0000313" key="2">
    <source>
        <dbReference type="EMBL" id="MCM2387599.1"/>
    </source>
</evidence>
<protein>
    <submittedName>
        <fullName evidence="2">ABC transporter permease</fullName>
    </submittedName>
</protein>
<comment type="caution">
    <text evidence="2">The sequence shown here is derived from an EMBL/GenBank/DDBJ whole genome shotgun (WGS) entry which is preliminary data.</text>
</comment>
<feature type="non-terminal residue" evidence="2">
    <location>
        <position position="86"/>
    </location>
</feature>
<keyword evidence="1" id="KW-0812">Transmembrane</keyword>
<dbReference type="EMBL" id="JAMQAW010000004">
    <property type="protein sequence ID" value="MCM2387599.1"/>
    <property type="molecule type" value="Genomic_DNA"/>
</dbReference>
<evidence type="ECO:0000313" key="3">
    <source>
        <dbReference type="Proteomes" id="UP001431429"/>
    </source>
</evidence>